<keyword evidence="2" id="KW-1185">Reference proteome</keyword>
<evidence type="ECO:0000313" key="2">
    <source>
        <dbReference type="Proteomes" id="UP000187209"/>
    </source>
</evidence>
<name>A0A1R2B3K4_9CILI</name>
<organism evidence="1 2">
    <name type="scientific">Stentor coeruleus</name>
    <dbReference type="NCBI Taxonomy" id="5963"/>
    <lineage>
        <taxon>Eukaryota</taxon>
        <taxon>Sar</taxon>
        <taxon>Alveolata</taxon>
        <taxon>Ciliophora</taxon>
        <taxon>Postciliodesmatophora</taxon>
        <taxon>Heterotrichea</taxon>
        <taxon>Heterotrichida</taxon>
        <taxon>Stentoridae</taxon>
        <taxon>Stentor</taxon>
    </lineage>
</organism>
<sequence>MQEDKGLLSLLIEKLREEFKGLIRYEVLRGLEKPEANHWQWVPEEINSLSEFFKCKISNTIYPKEQITVLDYLKKPGLLVSKFKFLKENARFYFPNDAFLTQDWLNEIIDESKQVLPLSKIIHDDELFNELKALSKSFFARDSIQPYLPSSFSQKFHDVEYVTNIFIALDTNYAKNLSLQFKSFKNIMSFRLPMFDLNCKFIPPALVSTEYLWESLTPAITMLNELKLKESQMKEIELQEIESQKGIKVIEAKNYNEDMFDQILEVSN</sequence>
<comment type="caution">
    <text evidence="1">The sequence shown here is derived from an EMBL/GenBank/DDBJ whole genome shotgun (WGS) entry which is preliminary data.</text>
</comment>
<proteinExistence type="predicted"/>
<dbReference type="Proteomes" id="UP000187209">
    <property type="component" value="Unassembled WGS sequence"/>
</dbReference>
<reference evidence="1 2" key="1">
    <citation type="submission" date="2016-11" db="EMBL/GenBank/DDBJ databases">
        <title>The macronuclear genome of Stentor coeruleus: a giant cell with tiny introns.</title>
        <authorList>
            <person name="Slabodnick M."/>
            <person name="Ruby J.G."/>
            <person name="Reiff S.B."/>
            <person name="Swart E.C."/>
            <person name="Gosai S."/>
            <person name="Prabakaran S."/>
            <person name="Witkowska E."/>
            <person name="Larue G.E."/>
            <person name="Fisher S."/>
            <person name="Freeman R.M."/>
            <person name="Gunawardena J."/>
            <person name="Chu W."/>
            <person name="Stover N.A."/>
            <person name="Gregory B.D."/>
            <person name="Nowacki M."/>
            <person name="Derisi J."/>
            <person name="Roy S.W."/>
            <person name="Marshall W.F."/>
            <person name="Sood P."/>
        </authorList>
    </citation>
    <scope>NUCLEOTIDE SEQUENCE [LARGE SCALE GENOMIC DNA]</scope>
    <source>
        <strain evidence="1">WM001</strain>
    </source>
</reference>
<protein>
    <submittedName>
        <fullName evidence="1">Uncharacterized protein</fullName>
    </submittedName>
</protein>
<dbReference type="AlphaFoldDB" id="A0A1R2B3K4"/>
<gene>
    <name evidence="1" type="ORF">SteCoe_30504</name>
</gene>
<evidence type="ECO:0000313" key="1">
    <source>
        <dbReference type="EMBL" id="OMJ71326.1"/>
    </source>
</evidence>
<dbReference type="EMBL" id="MPUH01001001">
    <property type="protein sequence ID" value="OMJ71326.1"/>
    <property type="molecule type" value="Genomic_DNA"/>
</dbReference>
<accession>A0A1R2B3K4</accession>